<feature type="coiled-coil region" evidence="5">
    <location>
        <begin position="147"/>
        <end position="174"/>
    </location>
</feature>
<dbReference type="GO" id="GO:0046983">
    <property type="term" value="F:protein dimerization activity"/>
    <property type="evidence" value="ECO:0007669"/>
    <property type="project" value="InterPro"/>
</dbReference>
<keyword evidence="9" id="KW-1185">Reference proteome</keyword>
<keyword evidence="5" id="KW-0175">Coiled coil</keyword>
<dbReference type="PANTHER" id="PTHR45959:SF2">
    <property type="entry name" value="BHLH TRANSCRIPTION FACTOR"/>
    <property type="match status" value="1"/>
</dbReference>
<protein>
    <submittedName>
        <fullName evidence="8">Transcription factor bHLH25</fullName>
    </submittedName>
</protein>
<evidence type="ECO:0000313" key="9">
    <source>
        <dbReference type="Proteomes" id="UP000257109"/>
    </source>
</evidence>
<evidence type="ECO:0000259" key="7">
    <source>
        <dbReference type="PROSITE" id="PS50888"/>
    </source>
</evidence>
<dbReference type="AlphaFoldDB" id="A0A371H429"/>
<evidence type="ECO:0000256" key="3">
    <source>
        <dbReference type="ARBA" id="ARBA00023163"/>
    </source>
</evidence>
<feature type="non-terminal residue" evidence="8">
    <location>
        <position position="1"/>
    </location>
</feature>
<dbReference type="PANTHER" id="PTHR45959">
    <property type="entry name" value="BHLH TRANSCRIPTION FACTOR"/>
    <property type="match status" value="1"/>
</dbReference>
<feature type="region of interest" description="Disordered" evidence="6">
    <location>
        <begin position="87"/>
        <end position="110"/>
    </location>
</feature>
<dbReference type="SMART" id="SM00353">
    <property type="entry name" value="HLH"/>
    <property type="match status" value="1"/>
</dbReference>
<feature type="domain" description="BHLH" evidence="7">
    <location>
        <begin position="108"/>
        <end position="157"/>
    </location>
</feature>
<keyword evidence="3" id="KW-0804">Transcription</keyword>
<dbReference type="InterPro" id="IPR052610">
    <property type="entry name" value="bHLH_transcription_regulator"/>
</dbReference>
<evidence type="ECO:0000256" key="2">
    <source>
        <dbReference type="ARBA" id="ARBA00023015"/>
    </source>
</evidence>
<comment type="caution">
    <text evidence="8">The sequence shown here is derived from an EMBL/GenBank/DDBJ whole genome shotgun (WGS) entry which is preliminary data.</text>
</comment>
<dbReference type="PROSITE" id="PS50888">
    <property type="entry name" value="BHLH"/>
    <property type="match status" value="1"/>
</dbReference>
<sequence>MDESLEKWLSYVESEECHLFNEVDMMEEFKLGENSVQPELCLEQNITSLIQHAPSEKLHFSSYNLSFEDSIEVPYVIPKETCQQYGEHSKRIHEEADNGKSKRGRSFSQNQDHILAERKRRENLACMFVALSAMIPGLKKMDKLTILSNAIDHVKYLQKRVKDLEEQNKREIDQPIVCFKMNNVCAVADDVSCTSHDRPIKICPKVEARVSAKDVLIRVLCEKQKNILPKILAKLKSHNLSIVCSNVLPFGNSALNITSVAQVHTNIICWKILTSALVLILSN</sequence>
<dbReference type="GO" id="GO:0005634">
    <property type="term" value="C:nucleus"/>
    <property type="evidence" value="ECO:0007669"/>
    <property type="project" value="UniProtKB-SubCell"/>
</dbReference>
<dbReference type="InterPro" id="IPR011598">
    <property type="entry name" value="bHLH_dom"/>
</dbReference>
<keyword evidence="4" id="KW-0539">Nucleus</keyword>
<comment type="subcellular location">
    <subcellularLocation>
        <location evidence="1">Nucleus</location>
    </subcellularLocation>
</comment>
<keyword evidence="2" id="KW-0805">Transcription regulation</keyword>
<dbReference type="STRING" id="157652.A0A371H429"/>
<dbReference type="SUPFAM" id="SSF47459">
    <property type="entry name" value="HLH, helix-loop-helix DNA-binding domain"/>
    <property type="match status" value="1"/>
</dbReference>
<gene>
    <name evidence="8" type="primary">BHLH25</name>
    <name evidence="8" type="ORF">CR513_19675</name>
</gene>
<dbReference type="EMBL" id="QJKJ01003625">
    <property type="protein sequence ID" value="RDX97539.1"/>
    <property type="molecule type" value="Genomic_DNA"/>
</dbReference>
<evidence type="ECO:0000256" key="6">
    <source>
        <dbReference type="SAM" id="MobiDB-lite"/>
    </source>
</evidence>
<accession>A0A371H429</accession>
<organism evidence="8 9">
    <name type="scientific">Mucuna pruriens</name>
    <name type="common">Velvet bean</name>
    <name type="synonym">Dolichos pruriens</name>
    <dbReference type="NCBI Taxonomy" id="157652"/>
    <lineage>
        <taxon>Eukaryota</taxon>
        <taxon>Viridiplantae</taxon>
        <taxon>Streptophyta</taxon>
        <taxon>Embryophyta</taxon>
        <taxon>Tracheophyta</taxon>
        <taxon>Spermatophyta</taxon>
        <taxon>Magnoliopsida</taxon>
        <taxon>eudicotyledons</taxon>
        <taxon>Gunneridae</taxon>
        <taxon>Pentapetalae</taxon>
        <taxon>rosids</taxon>
        <taxon>fabids</taxon>
        <taxon>Fabales</taxon>
        <taxon>Fabaceae</taxon>
        <taxon>Papilionoideae</taxon>
        <taxon>50 kb inversion clade</taxon>
        <taxon>NPAAA clade</taxon>
        <taxon>indigoferoid/millettioid clade</taxon>
        <taxon>Phaseoleae</taxon>
        <taxon>Mucuna</taxon>
    </lineage>
</organism>
<proteinExistence type="predicted"/>
<evidence type="ECO:0000256" key="1">
    <source>
        <dbReference type="ARBA" id="ARBA00004123"/>
    </source>
</evidence>
<evidence type="ECO:0000256" key="4">
    <source>
        <dbReference type="ARBA" id="ARBA00023242"/>
    </source>
</evidence>
<feature type="compositionally biased region" description="Basic and acidic residues" evidence="6">
    <location>
        <begin position="87"/>
        <end position="100"/>
    </location>
</feature>
<evidence type="ECO:0000313" key="8">
    <source>
        <dbReference type="EMBL" id="RDX97539.1"/>
    </source>
</evidence>
<dbReference type="Proteomes" id="UP000257109">
    <property type="component" value="Unassembled WGS sequence"/>
</dbReference>
<dbReference type="InterPro" id="IPR036638">
    <property type="entry name" value="HLH_DNA-bd_sf"/>
</dbReference>
<evidence type="ECO:0000256" key="5">
    <source>
        <dbReference type="SAM" id="Coils"/>
    </source>
</evidence>
<reference evidence="8" key="1">
    <citation type="submission" date="2018-05" db="EMBL/GenBank/DDBJ databases">
        <title>Draft genome of Mucuna pruriens seed.</title>
        <authorList>
            <person name="Nnadi N.E."/>
            <person name="Vos R."/>
            <person name="Hasami M.H."/>
            <person name="Devisetty U.K."/>
            <person name="Aguiy J.C."/>
        </authorList>
    </citation>
    <scope>NUCLEOTIDE SEQUENCE [LARGE SCALE GENOMIC DNA]</scope>
    <source>
        <strain evidence="8">JCA_2017</strain>
    </source>
</reference>
<name>A0A371H429_MUCPR</name>
<dbReference type="Pfam" id="PF00010">
    <property type="entry name" value="HLH"/>
    <property type="match status" value="1"/>
</dbReference>
<dbReference type="OrthoDB" id="690068at2759"/>
<dbReference type="Gene3D" id="4.10.280.10">
    <property type="entry name" value="Helix-loop-helix DNA-binding domain"/>
    <property type="match status" value="1"/>
</dbReference>